<accession>A0ABP5LNK1</accession>
<gene>
    <name evidence="1" type="ORF">GCM10009727_55030</name>
</gene>
<comment type="caution">
    <text evidence="1">The sequence shown here is derived from an EMBL/GenBank/DDBJ whole genome shotgun (WGS) entry which is preliminary data.</text>
</comment>
<protein>
    <submittedName>
        <fullName evidence="1">Uncharacterized protein</fullName>
    </submittedName>
</protein>
<dbReference type="EMBL" id="BAAAMR010000055">
    <property type="protein sequence ID" value="GAA2150589.1"/>
    <property type="molecule type" value="Genomic_DNA"/>
</dbReference>
<proteinExistence type="predicted"/>
<name>A0ABP5LNK1_9ACTN</name>
<evidence type="ECO:0000313" key="1">
    <source>
        <dbReference type="EMBL" id="GAA2150589.1"/>
    </source>
</evidence>
<organism evidence="1 2">
    <name type="scientific">Actinomadura napierensis</name>
    <dbReference type="NCBI Taxonomy" id="267854"/>
    <lineage>
        <taxon>Bacteria</taxon>
        <taxon>Bacillati</taxon>
        <taxon>Actinomycetota</taxon>
        <taxon>Actinomycetes</taxon>
        <taxon>Streptosporangiales</taxon>
        <taxon>Thermomonosporaceae</taxon>
        <taxon>Actinomadura</taxon>
    </lineage>
</organism>
<reference evidence="2" key="1">
    <citation type="journal article" date="2019" name="Int. J. Syst. Evol. Microbiol.">
        <title>The Global Catalogue of Microorganisms (GCM) 10K type strain sequencing project: providing services to taxonomists for standard genome sequencing and annotation.</title>
        <authorList>
            <consortium name="The Broad Institute Genomics Platform"/>
            <consortium name="The Broad Institute Genome Sequencing Center for Infectious Disease"/>
            <person name="Wu L."/>
            <person name="Ma J."/>
        </authorList>
    </citation>
    <scope>NUCLEOTIDE SEQUENCE [LARGE SCALE GENOMIC DNA]</scope>
    <source>
        <strain evidence="2">JCM 13850</strain>
    </source>
</reference>
<evidence type="ECO:0000313" key="2">
    <source>
        <dbReference type="Proteomes" id="UP001501020"/>
    </source>
</evidence>
<sequence length="83" mass="8689">MRQRVCRYALLAEDGKVVLVRGAGQSDCRQERIQNSDIAVADLPAAQADAVRQGSLVFVGRADAERKLAELGTCAGASGCPAS</sequence>
<keyword evidence="2" id="KW-1185">Reference proteome</keyword>
<dbReference type="Proteomes" id="UP001501020">
    <property type="component" value="Unassembled WGS sequence"/>
</dbReference>
<dbReference type="RefSeq" id="WP_344273068.1">
    <property type="nucleotide sequence ID" value="NZ_BAAAMR010000055.1"/>
</dbReference>